<accession>A0A1S6HTH1</accession>
<keyword evidence="3" id="KW-0808">Transferase</keyword>
<dbReference type="KEGG" id="spsw:Sps_03715"/>
<dbReference type="GO" id="GO:0016780">
    <property type="term" value="F:phosphotransferase activity, for other substituted phosphate groups"/>
    <property type="evidence" value="ECO:0007669"/>
    <property type="project" value="TreeGrafter"/>
</dbReference>
<reference evidence="3 4" key="1">
    <citation type="submission" date="2016-03" db="EMBL/GenBank/DDBJ databases">
        <title>Complete genome sequence of Shewanella psychrophila WP2, a deep sea bacterium isolated from west Pacific sediment.</title>
        <authorList>
            <person name="Xu G."/>
            <person name="Jian H."/>
        </authorList>
    </citation>
    <scope>NUCLEOTIDE SEQUENCE [LARGE SCALE GENOMIC DNA]</scope>
    <source>
        <strain evidence="3 4">WP2</strain>
    </source>
</reference>
<evidence type="ECO:0000259" key="2">
    <source>
        <dbReference type="Pfam" id="PF02397"/>
    </source>
</evidence>
<dbReference type="InterPro" id="IPR003362">
    <property type="entry name" value="Bact_transf"/>
</dbReference>
<name>A0A1S6HTH1_9GAMM</name>
<dbReference type="Pfam" id="PF02397">
    <property type="entry name" value="Bac_transf"/>
    <property type="match status" value="1"/>
</dbReference>
<evidence type="ECO:0000313" key="4">
    <source>
        <dbReference type="Proteomes" id="UP000189545"/>
    </source>
</evidence>
<protein>
    <submittedName>
        <fullName evidence="3">Bacterial sugar transferase</fullName>
    </submittedName>
</protein>
<gene>
    <name evidence="3" type="ORF">Sps_03715</name>
</gene>
<dbReference type="AlphaFoldDB" id="A0A1S6HTH1"/>
<sequence>MIFFSQVRPGLNSHPFKMYKFKTMKEDRDINGCSLPDEQRLTPFGNKLRHSSLDELPGLWNVLIGNMSLVGPRPLLIEYLPLYNEREAKRHNVKPGITGWAQVNGRNAISWSEKFELDVWYVENHNFIFDLKILFKTVRKVFVKEGISAKGHATIEPFRGHDIE</sequence>
<dbReference type="PANTHER" id="PTHR30576:SF8">
    <property type="entry name" value="UNDECAPRENYL-PHOSPHATE GALACTOSE PHOSPHOTRANSFERASE"/>
    <property type="match status" value="1"/>
</dbReference>
<evidence type="ECO:0000256" key="1">
    <source>
        <dbReference type="ARBA" id="ARBA00006464"/>
    </source>
</evidence>
<evidence type="ECO:0000313" key="3">
    <source>
        <dbReference type="EMBL" id="AQS38833.1"/>
    </source>
</evidence>
<comment type="similarity">
    <text evidence="1">Belongs to the bacterial sugar transferase family.</text>
</comment>
<dbReference type="STRING" id="225848.Sps_03715"/>
<dbReference type="PANTHER" id="PTHR30576">
    <property type="entry name" value="COLANIC BIOSYNTHESIS UDP-GLUCOSE LIPID CARRIER TRANSFERASE"/>
    <property type="match status" value="1"/>
</dbReference>
<dbReference type="EMBL" id="CP014782">
    <property type="protein sequence ID" value="AQS38833.1"/>
    <property type="molecule type" value="Genomic_DNA"/>
</dbReference>
<feature type="domain" description="Bacterial sugar transferase" evidence="2">
    <location>
        <begin position="2"/>
        <end position="142"/>
    </location>
</feature>
<keyword evidence="4" id="KW-1185">Reference proteome</keyword>
<organism evidence="3 4">
    <name type="scientific">Shewanella psychrophila</name>
    <dbReference type="NCBI Taxonomy" id="225848"/>
    <lineage>
        <taxon>Bacteria</taxon>
        <taxon>Pseudomonadati</taxon>
        <taxon>Pseudomonadota</taxon>
        <taxon>Gammaproteobacteria</taxon>
        <taxon>Alteromonadales</taxon>
        <taxon>Shewanellaceae</taxon>
        <taxon>Shewanella</taxon>
    </lineage>
</organism>
<proteinExistence type="inferred from homology"/>
<dbReference type="Proteomes" id="UP000189545">
    <property type="component" value="Chromosome"/>
</dbReference>